<comment type="caution">
    <text evidence="4">The sequence shown here is derived from an EMBL/GenBank/DDBJ whole genome shotgun (WGS) entry which is preliminary data.</text>
</comment>
<organism evidence="4 5">
    <name type="scientific">Pseudocercospora eumusae</name>
    <dbReference type="NCBI Taxonomy" id="321146"/>
    <lineage>
        <taxon>Eukaryota</taxon>
        <taxon>Fungi</taxon>
        <taxon>Dikarya</taxon>
        <taxon>Ascomycota</taxon>
        <taxon>Pezizomycotina</taxon>
        <taxon>Dothideomycetes</taxon>
        <taxon>Dothideomycetidae</taxon>
        <taxon>Mycosphaerellales</taxon>
        <taxon>Mycosphaerellaceae</taxon>
        <taxon>Pseudocercospora</taxon>
    </lineage>
</organism>
<sequence>MTASSKHSSKSLWSKITRNICCCCNPSSEFVDEPPLVNRSHLNQATSSPPPAHIEAQTRAPSAQLEAPQPGTSSSLSPVQLLTETARTQQSSPTTMQQSQRLQGAPAVKANATTTNAYTNGANGYFSPPASPSLRFGGSTRGSTSRRMTSSGWSVLKSSSSEKSTIVRDTAIHLKRKSASELGAGISDTADNVGFINLVEWIRTERLHTLPHKGSRWDTVLIRALYFAERLHGFESALKGHALDSDHAAQIGYGHVKVLLELGHENGAALDKAFGFMYRCSSAVSALLARSEVLSFSSEIYQQLCMMYSDLLTLVVDVAVRFYKAVHGSSGEQASLDMYHVFGSTIQTFRERRDKVTKAIWKDQMESEDFGAEADVNVLERWLAPQDRILETLSLDHTLIADDLAEFTCVWFNDELSKFVKSSDSTLLVNGPQGSGKTTLAASLAERLQRPIARKTYSTIFVSVGAVPSQANSLNVVKALLHQLLSLRVGNLHLIRAIVTAYEQARYEADPQKHEDLLWNAFEDALRHPIEQGRDTVIVVEGIDEVLGGPSAGQGLLQRLVKGVEQGKCVKLIAMSQNLSLPTGTKGTQRPLAREETRDDVHAVALRALIHSSHFRQKTGREQETIISRIIEAAAGDFLWASLTAEVLKLEKSADDFNKAVNNLQSPKLTIDDLVHILVTRLQPTDDAKLLLSWLTFGARPLTYHEIESIFAMNVQTGDRADRRVDVHSTVHSLKPLFTIQEDIVRPRHPLVQQAVRNLIKGGKITTTIKDQPTDLLLRLLTYAKVTLAEKGEPTLDDSDRSIVDHWFSKNVLLEYVVRYYTWHLKQTGVVTTTTGKAPELKVTPELQKVFPESTIFAVLEWLCWDDQFPGAQEVEYHDIVGRLRTKIFTEKHPSVIQSYINTACYWEVIEDWTKAGTYYYSICTIGRDVLSMSHPIVVETCNRFLRITETTTITSRNELATRRETALILLISAYERQFGAQSDMVIQVRQVLAELYMAIKEDDKAKETLRIIHGHTVTEHGHDSDRTREIDQHLRVSLGKKRDGKELEGYERGIFIDEDEDEEATVITTIEQVDAILLEIKKYIEQKDYVRAEQTYVELWQRLSEKTRTTLAVEWHEKKIQVVQQYAEYLETQKRRTEATSLQTSLWREYEHHELSYNERIVSQLMKSARFLKTVGEYSAALAIFRHASSYFRNTRKEESRSLTDIEEEMTVLSNQALTQSTRDVKQSTSSSESTHYDMFQVLISNKSKSVESSTIALAKSLTSRYIEQKQWSKAISVIQSTLERTWSSFLSKSIHEVTLTSSFQKESIEMVEQLAQVYLESRQWEKAEDVYTRLFRASLTNTKDTTLLEKAKTLLIGFYTRRGHPGKIIFVYQELLAVYRRTLGPSHDTTITILYELASRCRAHARSHPYWLEYYQQIVVALNKDSNVCHPRALEAALIVAESYWEERRYSDAVTAYQVIWTTFVQKHKDFKYFSETKNVKSLYERYYQSLEETKADFEVLRSVTSQYRDTSKAVFGAQSAIFIEATVALARVTQSSEAHMEESIALYEEASASASKSSSRELSEHFEKSDLTQALTYLYKKRIFQSGSSSASSETMARATNIYQEQLQQHKIQYTYAHEETLSSLRELAMLYVRQNKTELAVKELNFAVVDIVQHEQSSEKMYQSATSLIQSYQAASLTQQCTQLVEELHYQLITREKRSTSSFSVLESGQSAIFFLAVMQYQLRKDLSLTLSEIMSSLHAESIMYSNFKQLVKSKASLDKLLLAAAPLRHLLRFWNHGHLITSVDAQCVDIFVTREAANVSLLSKESPRYFIVGILDHISNRKCLDFVRSVILSSTKTLKHLVDNNKFADAHDVAKMSFMYAQYRKGYSGPKGISRGFELASYLDGRGENRCPDAELRKKLLVLSNQIIKDILKICREQKINLAQVSLKELNELIALLGEQQDYETLEELLNSLWNTREAQRSWPSDVLLNLGRRLICARYLAGYQIKAVRLAEDIAYNLRRVNGIKHSATLEAYGLLAELYTSVGQNYQKEAGNGDKAAGPLAAEHFKKAIIVHEDVLRWLLSDTTGGEVGGDADDDDTAATILAEHGVPEHNGTATSNIDDAKRTQLVQKHLRLLKLAYQRLGQWPKQYAVYEKLNAELFKVFPDQLKGVEGVEKWQVKGFGSGKAESQEGQFRGNLSWEILDA</sequence>
<dbReference type="Gene3D" id="1.25.40.10">
    <property type="entry name" value="Tetratricopeptide repeat domain"/>
    <property type="match status" value="3"/>
</dbReference>
<evidence type="ECO:0000313" key="4">
    <source>
        <dbReference type="EMBL" id="KXS96250.1"/>
    </source>
</evidence>
<keyword evidence="1" id="KW-0677">Repeat</keyword>
<dbReference type="InterPro" id="IPR011990">
    <property type="entry name" value="TPR-like_helical_dom_sf"/>
</dbReference>
<dbReference type="Pfam" id="PF24883">
    <property type="entry name" value="NPHP3_N"/>
    <property type="match status" value="1"/>
</dbReference>
<feature type="region of interest" description="Disordered" evidence="2">
    <location>
        <begin position="40"/>
        <end position="105"/>
    </location>
</feature>
<dbReference type="SUPFAM" id="SSF52540">
    <property type="entry name" value="P-loop containing nucleoside triphosphate hydrolases"/>
    <property type="match status" value="2"/>
</dbReference>
<dbReference type="EMBL" id="LFZN01000181">
    <property type="protein sequence ID" value="KXS96250.1"/>
    <property type="molecule type" value="Genomic_DNA"/>
</dbReference>
<dbReference type="Proteomes" id="UP000070133">
    <property type="component" value="Unassembled WGS sequence"/>
</dbReference>
<dbReference type="PANTHER" id="PTHR10039:SF9">
    <property type="entry name" value="NACHT DOMAIN PROTEIN (AFU_ORTHOLOGUE AFUA_2G01760)"/>
    <property type="match status" value="1"/>
</dbReference>
<evidence type="ECO:0000313" key="5">
    <source>
        <dbReference type="Proteomes" id="UP000070133"/>
    </source>
</evidence>
<feature type="compositionally biased region" description="Polar residues" evidence="2">
    <location>
        <begin position="70"/>
        <end position="87"/>
    </location>
</feature>
<feature type="region of interest" description="Disordered" evidence="2">
    <location>
        <begin position="135"/>
        <end position="155"/>
    </location>
</feature>
<dbReference type="STRING" id="321146.A0A139H1A0"/>
<dbReference type="SMART" id="SM00382">
    <property type="entry name" value="AAA"/>
    <property type="match status" value="1"/>
</dbReference>
<feature type="domain" description="AAA+ ATPase" evidence="3">
    <location>
        <begin position="423"/>
        <end position="609"/>
    </location>
</feature>
<protein>
    <recommendedName>
        <fullName evidence="3">AAA+ ATPase domain-containing protein</fullName>
    </recommendedName>
</protein>
<reference evidence="4 5" key="1">
    <citation type="submission" date="2015-07" db="EMBL/GenBank/DDBJ databases">
        <title>Comparative genomics of the Sigatoka disease complex on banana suggests a link between parallel evolutionary changes in Pseudocercospora fijiensis and Pseudocercospora eumusae and increased virulence on the banana host.</title>
        <authorList>
            <person name="Chang T.-C."/>
            <person name="Salvucci A."/>
            <person name="Crous P.W."/>
            <person name="Stergiopoulos I."/>
        </authorList>
    </citation>
    <scope>NUCLEOTIDE SEQUENCE [LARGE SCALE GENOMIC DNA]</scope>
    <source>
        <strain evidence="4 5">CBS 114824</strain>
    </source>
</reference>
<keyword evidence="5" id="KW-1185">Reference proteome</keyword>
<evidence type="ECO:0000256" key="2">
    <source>
        <dbReference type="SAM" id="MobiDB-lite"/>
    </source>
</evidence>
<evidence type="ECO:0000259" key="3">
    <source>
        <dbReference type="SMART" id="SM00382"/>
    </source>
</evidence>
<feature type="compositionally biased region" description="Low complexity" evidence="2">
    <location>
        <begin position="88"/>
        <end position="100"/>
    </location>
</feature>
<dbReference type="InterPro" id="IPR056884">
    <property type="entry name" value="NPHP3-like_N"/>
</dbReference>
<dbReference type="InterPro" id="IPR027417">
    <property type="entry name" value="P-loop_NTPase"/>
</dbReference>
<dbReference type="Gene3D" id="3.40.50.300">
    <property type="entry name" value="P-loop containing nucleotide triphosphate hydrolases"/>
    <property type="match status" value="1"/>
</dbReference>
<dbReference type="InterPro" id="IPR003593">
    <property type="entry name" value="AAA+_ATPase"/>
</dbReference>
<gene>
    <name evidence="4" type="ORF">AC578_5477</name>
</gene>
<dbReference type="OrthoDB" id="2546325at2759"/>
<dbReference type="SUPFAM" id="SSF48452">
    <property type="entry name" value="TPR-like"/>
    <property type="match status" value="2"/>
</dbReference>
<dbReference type="PANTHER" id="PTHR10039">
    <property type="entry name" value="AMELOGENIN"/>
    <property type="match status" value="1"/>
</dbReference>
<accession>A0A139H1A0</accession>
<name>A0A139H1A0_9PEZI</name>
<proteinExistence type="predicted"/>
<evidence type="ECO:0000256" key="1">
    <source>
        <dbReference type="ARBA" id="ARBA00022737"/>
    </source>
</evidence>